<feature type="region of interest" description="Disordered" evidence="1">
    <location>
        <begin position="1"/>
        <end position="26"/>
    </location>
</feature>
<feature type="compositionally biased region" description="Low complexity" evidence="1">
    <location>
        <begin position="65"/>
        <end position="83"/>
    </location>
</feature>
<dbReference type="RefSeq" id="WP_107573436.1">
    <property type="nucleotide sequence ID" value="NZ_PZPL01000001.1"/>
</dbReference>
<reference evidence="3 4" key="1">
    <citation type="submission" date="2018-03" db="EMBL/GenBank/DDBJ databases">
        <title>Bacteriophage NCPPB3778 and a type I-E CRISPR drive the evolution of the US Biological Select Agent, Rathayibacter toxicus.</title>
        <authorList>
            <person name="Davis E.W.II."/>
            <person name="Tabima J.F."/>
            <person name="Weisberg A.J."/>
            <person name="Dantas Lopes L."/>
            <person name="Wiseman M.S."/>
            <person name="Wiseman M.S."/>
            <person name="Pupko T."/>
            <person name="Belcher M.S."/>
            <person name="Sechler A.J."/>
            <person name="Tancos M.A."/>
            <person name="Schroeder B.K."/>
            <person name="Murray T.D."/>
            <person name="Luster D.G."/>
            <person name="Schneider W.L."/>
            <person name="Rogers E."/>
            <person name="Andreote F.D."/>
            <person name="Grunwald N.J."/>
            <person name="Putnam M.L."/>
            <person name="Chang J.H."/>
        </authorList>
    </citation>
    <scope>NUCLEOTIDE SEQUENCE [LARGE SCALE GENOMIC DNA]</scope>
    <source>
        <strain evidence="3 4">DSM 15933</strain>
    </source>
</reference>
<keyword evidence="4" id="KW-1185">Reference proteome</keyword>
<dbReference type="AlphaFoldDB" id="A0A2T4UPW9"/>
<evidence type="ECO:0000256" key="2">
    <source>
        <dbReference type="SAM" id="Phobius"/>
    </source>
</evidence>
<feature type="compositionally biased region" description="Acidic residues" evidence="1">
    <location>
        <begin position="84"/>
        <end position="101"/>
    </location>
</feature>
<sequence length="314" mass="32192">MSQVPTSPVPTDPPPFPPAAPPQRPPLGAGAWTALAVSAVVGLVYTGVLGTLLALGIGAALDTAGSATTSAPAPGGAEGPFGEDPFEDPFGEDPLGEDPGDASDPLYGYPGYEDGDAADVLDQPSAEEALALSEEAVAAVEAALIGEWDSADDEYYERSENLYGGPSLLYDYISATGYAAADLSTDADKQAVVDRFTATLAPLGFDTVDIADSPSEWAQLGYGIDDGLGAEEARATFWVVTAYSSDQAVPAVELGLVDLDSDPSGAVERMLDDVGLVPPTQGAFLAGYANSLLEEGDRDEFTARMEEFGGVATA</sequence>
<feature type="compositionally biased region" description="Pro residues" evidence="1">
    <location>
        <begin position="7"/>
        <end position="25"/>
    </location>
</feature>
<dbReference type="Proteomes" id="UP000241085">
    <property type="component" value="Unassembled WGS sequence"/>
</dbReference>
<protein>
    <submittedName>
        <fullName evidence="3">Uncharacterized protein</fullName>
    </submittedName>
</protein>
<organism evidence="3 4">
    <name type="scientific">Rathayibacter caricis DSM 15933</name>
    <dbReference type="NCBI Taxonomy" id="1328867"/>
    <lineage>
        <taxon>Bacteria</taxon>
        <taxon>Bacillati</taxon>
        <taxon>Actinomycetota</taxon>
        <taxon>Actinomycetes</taxon>
        <taxon>Micrococcales</taxon>
        <taxon>Microbacteriaceae</taxon>
        <taxon>Rathayibacter</taxon>
    </lineage>
</organism>
<feature type="region of interest" description="Disordered" evidence="1">
    <location>
        <begin position="65"/>
        <end position="118"/>
    </location>
</feature>
<evidence type="ECO:0000256" key="1">
    <source>
        <dbReference type="SAM" id="MobiDB-lite"/>
    </source>
</evidence>
<name>A0A2T4UPW9_9MICO</name>
<keyword evidence="2" id="KW-1133">Transmembrane helix</keyword>
<accession>A0A2T4UPW9</accession>
<dbReference type="EMBL" id="PZPL01000001">
    <property type="protein sequence ID" value="PTL71582.1"/>
    <property type="molecule type" value="Genomic_DNA"/>
</dbReference>
<proteinExistence type="predicted"/>
<evidence type="ECO:0000313" key="3">
    <source>
        <dbReference type="EMBL" id="PTL71582.1"/>
    </source>
</evidence>
<evidence type="ECO:0000313" key="4">
    <source>
        <dbReference type="Proteomes" id="UP000241085"/>
    </source>
</evidence>
<comment type="caution">
    <text evidence="3">The sequence shown here is derived from an EMBL/GenBank/DDBJ whole genome shotgun (WGS) entry which is preliminary data.</text>
</comment>
<feature type="transmembrane region" description="Helical" evidence="2">
    <location>
        <begin position="31"/>
        <end position="55"/>
    </location>
</feature>
<gene>
    <name evidence="3" type="ORF">C1I63_01090</name>
</gene>
<keyword evidence="2" id="KW-0812">Transmembrane</keyword>
<keyword evidence="2" id="KW-0472">Membrane</keyword>